<proteinExistence type="predicted"/>
<reference evidence="1" key="1">
    <citation type="journal article" date="2022" name="Arch. Microbiol.">
        <title>Microbulbifer okhotskensis sp. nov., isolated from a deep bottom sediment of the Okhotsk Sea.</title>
        <authorList>
            <person name="Romanenko L."/>
            <person name="Kurilenko V."/>
            <person name="Otstavnykh N."/>
            <person name="Velansky P."/>
            <person name="Isaeva M."/>
            <person name="Mikhailov V."/>
        </authorList>
    </citation>
    <scope>NUCLEOTIDE SEQUENCE</scope>
    <source>
        <strain evidence="1">OS29</strain>
    </source>
</reference>
<gene>
    <name evidence="1" type="ORF">MO867_18000</name>
</gene>
<dbReference type="AlphaFoldDB" id="A0A9X2EPY9"/>
<organism evidence="1 2">
    <name type="scientific">Microbulbifer okhotskensis</name>
    <dbReference type="NCBI Taxonomy" id="2926617"/>
    <lineage>
        <taxon>Bacteria</taxon>
        <taxon>Pseudomonadati</taxon>
        <taxon>Pseudomonadota</taxon>
        <taxon>Gammaproteobacteria</taxon>
        <taxon>Cellvibrionales</taxon>
        <taxon>Microbulbiferaceae</taxon>
        <taxon>Microbulbifer</taxon>
    </lineage>
</organism>
<keyword evidence="2" id="KW-1185">Reference proteome</keyword>
<dbReference type="Proteomes" id="UP001139028">
    <property type="component" value="Unassembled WGS sequence"/>
</dbReference>
<feature type="non-terminal residue" evidence="1">
    <location>
        <position position="247"/>
    </location>
</feature>
<evidence type="ECO:0000313" key="2">
    <source>
        <dbReference type="Proteomes" id="UP001139028"/>
    </source>
</evidence>
<dbReference type="EMBL" id="JALBWM010000115">
    <property type="protein sequence ID" value="MCO1336227.1"/>
    <property type="molecule type" value="Genomic_DNA"/>
</dbReference>
<sequence>MKIIIKRGETPNINRNVYVHPGHAETWEQLKREHPGNYYKTNLVRALYSLAITPGGRDNGPKTLKLDGAQFHYQIHKNGDILVYGLEIDSSVSAPVTDQTTGLYRVDRDDLENKWKTDSRRRNTMRHDHRWGNAHYAAVSGKFDNKEEAGELLINHILPAYKAALSPRDLEGDDKHYSLYWQNGQHKQAHNAQSLAALIQQAQANDARINWLVHGEGVGTFVQALQSLAKQPGISSLVANGKELSNQ</sequence>
<evidence type="ECO:0000313" key="1">
    <source>
        <dbReference type="EMBL" id="MCO1336227.1"/>
    </source>
</evidence>
<name>A0A9X2EPY9_9GAMM</name>
<dbReference type="RefSeq" id="WP_252471751.1">
    <property type="nucleotide sequence ID" value="NZ_JALBWM010000115.1"/>
</dbReference>
<comment type="caution">
    <text evidence="1">The sequence shown here is derived from an EMBL/GenBank/DDBJ whole genome shotgun (WGS) entry which is preliminary data.</text>
</comment>
<protein>
    <submittedName>
        <fullName evidence="1">Uncharacterized protein</fullName>
    </submittedName>
</protein>
<accession>A0A9X2EPY9</accession>